<dbReference type="PANTHER" id="PTHR23155">
    <property type="entry name" value="DISEASE RESISTANCE PROTEIN RP"/>
    <property type="match status" value="1"/>
</dbReference>
<keyword evidence="4" id="KW-0067">ATP-binding</keyword>
<dbReference type="Pfam" id="PF23559">
    <property type="entry name" value="WHD_DRP"/>
    <property type="match status" value="1"/>
</dbReference>
<evidence type="ECO:0000259" key="5">
    <source>
        <dbReference type="Pfam" id="PF23559"/>
    </source>
</evidence>
<gene>
    <name evidence="6" type="ORF">GSCOC_T00025505001</name>
</gene>
<dbReference type="GO" id="GO:0098542">
    <property type="term" value="P:defense response to other organism"/>
    <property type="evidence" value="ECO:0007669"/>
    <property type="project" value="TreeGrafter"/>
</dbReference>
<dbReference type="Gramene" id="CDP07960">
    <property type="protein sequence ID" value="CDP07960"/>
    <property type="gene ID" value="GSCOC_T00025505001"/>
</dbReference>
<feature type="domain" description="Disease resistance protein winged helix" evidence="5">
    <location>
        <begin position="83"/>
        <end position="127"/>
    </location>
</feature>
<dbReference type="Proteomes" id="UP000295252">
    <property type="component" value="Chromosome III"/>
</dbReference>
<proteinExistence type="inferred from homology"/>
<protein>
    <recommendedName>
        <fullName evidence="5">Disease resistance protein winged helix domain-containing protein</fullName>
    </recommendedName>
</protein>
<accession>A0A068UHB6</accession>
<keyword evidence="7" id="KW-1185">Reference proteome</keyword>
<dbReference type="STRING" id="49390.A0A068UHB6"/>
<dbReference type="SUPFAM" id="SSF52540">
    <property type="entry name" value="P-loop containing nucleoside triphosphate hydrolases"/>
    <property type="match status" value="1"/>
</dbReference>
<dbReference type="GO" id="GO:0043531">
    <property type="term" value="F:ADP binding"/>
    <property type="evidence" value="ECO:0007669"/>
    <property type="project" value="InterPro"/>
</dbReference>
<organism evidence="6 7">
    <name type="scientific">Coffea canephora</name>
    <name type="common">Robusta coffee</name>
    <dbReference type="NCBI Taxonomy" id="49390"/>
    <lineage>
        <taxon>Eukaryota</taxon>
        <taxon>Viridiplantae</taxon>
        <taxon>Streptophyta</taxon>
        <taxon>Embryophyta</taxon>
        <taxon>Tracheophyta</taxon>
        <taxon>Spermatophyta</taxon>
        <taxon>Magnoliopsida</taxon>
        <taxon>eudicotyledons</taxon>
        <taxon>Gunneridae</taxon>
        <taxon>Pentapetalae</taxon>
        <taxon>asterids</taxon>
        <taxon>lamiids</taxon>
        <taxon>Gentianales</taxon>
        <taxon>Rubiaceae</taxon>
        <taxon>Ixoroideae</taxon>
        <taxon>Gardenieae complex</taxon>
        <taxon>Bertiereae - Coffeeae clade</taxon>
        <taxon>Coffeeae</taxon>
        <taxon>Coffea</taxon>
    </lineage>
</organism>
<dbReference type="AlphaFoldDB" id="A0A068UHB6"/>
<sequence>MEKLGKKILKNCGGLPLAVVVLGGILKTKKSLREWNAVHENIKSYLDRGEKFRKEGEVSKVLAYSYYDLPWQLKPCFLYLGKFREDSDIGVESLYQMWIGEGMIFDNDRTRQEPMMDVAERYLEELAK</sequence>
<dbReference type="EMBL" id="HG739113">
    <property type="protein sequence ID" value="CDP07960.1"/>
    <property type="molecule type" value="Genomic_DNA"/>
</dbReference>
<evidence type="ECO:0000256" key="1">
    <source>
        <dbReference type="ARBA" id="ARBA00008894"/>
    </source>
</evidence>
<reference evidence="7" key="1">
    <citation type="journal article" date="2014" name="Science">
        <title>The coffee genome provides insight into the convergent evolution of caffeine biosynthesis.</title>
        <authorList>
            <person name="Denoeud F."/>
            <person name="Carretero-Paulet L."/>
            <person name="Dereeper A."/>
            <person name="Droc G."/>
            <person name="Guyot R."/>
            <person name="Pietrella M."/>
            <person name="Zheng C."/>
            <person name="Alberti A."/>
            <person name="Anthony F."/>
            <person name="Aprea G."/>
            <person name="Aury J.M."/>
            <person name="Bento P."/>
            <person name="Bernard M."/>
            <person name="Bocs S."/>
            <person name="Campa C."/>
            <person name="Cenci A."/>
            <person name="Combes M.C."/>
            <person name="Crouzillat D."/>
            <person name="Da Silva C."/>
            <person name="Daddiego L."/>
            <person name="De Bellis F."/>
            <person name="Dussert S."/>
            <person name="Garsmeur O."/>
            <person name="Gayraud T."/>
            <person name="Guignon V."/>
            <person name="Jahn K."/>
            <person name="Jamilloux V."/>
            <person name="Joet T."/>
            <person name="Labadie K."/>
            <person name="Lan T."/>
            <person name="Leclercq J."/>
            <person name="Lepelley M."/>
            <person name="Leroy T."/>
            <person name="Li L.T."/>
            <person name="Librado P."/>
            <person name="Lopez L."/>
            <person name="Munoz A."/>
            <person name="Noel B."/>
            <person name="Pallavicini A."/>
            <person name="Perrotta G."/>
            <person name="Poncet V."/>
            <person name="Pot D."/>
            <person name="Priyono X."/>
            <person name="Rigoreau M."/>
            <person name="Rouard M."/>
            <person name="Rozas J."/>
            <person name="Tranchant-Dubreuil C."/>
            <person name="VanBuren R."/>
            <person name="Zhang Q."/>
            <person name="Andrade A.C."/>
            <person name="Argout X."/>
            <person name="Bertrand B."/>
            <person name="de Kochko A."/>
            <person name="Graziosi G."/>
            <person name="Henry R.J."/>
            <person name="Jayarama X."/>
            <person name="Ming R."/>
            <person name="Nagai C."/>
            <person name="Rounsley S."/>
            <person name="Sankoff D."/>
            <person name="Giuliano G."/>
            <person name="Albert V.A."/>
            <person name="Wincker P."/>
            <person name="Lashermes P."/>
        </authorList>
    </citation>
    <scope>NUCLEOTIDE SEQUENCE [LARGE SCALE GENOMIC DNA]</scope>
    <source>
        <strain evidence="7">cv. DH200-94</strain>
    </source>
</reference>
<name>A0A068UHB6_COFCA</name>
<evidence type="ECO:0000256" key="3">
    <source>
        <dbReference type="ARBA" id="ARBA00022741"/>
    </source>
</evidence>
<keyword evidence="2" id="KW-0433">Leucine-rich repeat</keyword>
<dbReference type="OrthoDB" id="1935686at2759"/>
<dbReference type="Gene3D" id="1.10.10.10">
    <property type="entry name" value="Winged helix-like DNA-binding domain superfamily/Winged helix DNA-binding domain"/>
    <property type="match status" value="1"/>
</dbReference>
<dbReference type="InterPro" id="IPR027417">
    <property type="entry name" value="P-loop_NTPase"/>
</dbReference>
<evidence type="ECO:0000313" key="6">
    <source>
        <dbReference type="EMBL" id="CDP07960.1"/>
    </source>
</evidence>
<dbReference type="PhylomeDB" id="A0A068UHB6"/>
<evidence type="ECO:0000256" key="2">
    <source>
        <dbReference type="ARBA" id="ARBA00022614"/>
    </source>
</evidence>
<dbReference type="InParanoid" id="A0A068UHB6"/>
<dbReference type="PANTHER" id="PTHR23155:SF1185">
    <property type="entry name" value="DISEASE RESISTANCE RPP8-LIKE PROTEIN 3-RELATED"/>
    <property type="match status" value="1"/>
</dbReference>
<dbReference type="OMA" id="CPRRIWE"/>
<keyword evidence="3" id="KW-0547">Nucleotide-binding</keyword>
<dbReference type="InterPro" id="IPR042197">
    <property type="entry name" value="Apaf_helical"/>
</dbReference>
<dbReference type="InterPro" id="IPR044974">
    <property type="entry name" value="Disease_R_plants"/>
</dbReference>
<evidence type="ECO:0000256" key="4">
    <source>
        <dbReference type="ARBA" id="ARBA00022840"/>
    </source>
</evidence>
<evidence type="ECO:0000313" key="7">
    <source>
        <dbReference type="Proteomes" id="UP000295252"/>
    </source>
</evidence>
<dbReference type="InterPro" id="IPR058922">
    <property type="entry name" value="WHD_DRP"/>
</dbReference>
<comment type="similarity">
    <text evidence="1">Belongs to the disease resistance NB-LRR family.</text>
</comment>
<dbReference type="Gene3D" id="1.10.8.430">
    <property type="entry name" value="Helical domain of apoptotic protease-activating factors"/>
    <property type="match status" value="1"/>
</dbReference>
<dbReference type="InterPro" id="IPR036388">
    <property type="entry name" value="WH-like_DNA-bd_sf"/>
</dbReference>